<protein>
    <submittedName>
        <fullName evidence="1">Uncharacterized protein</fullName>
    </submittedName>
</protein>
<gene>
    <name evidence="1" type="ORF">ABB37_09347</name>
</gene>
<dbReference type="VEuPathDB" id="TriTrypDB:LpyrH10_31_0010"/>
<name>A0A0M9FQJ2_LEPPY</name>
<proteinExistence type="predicted"/>
<sequence length="94" mass="10612">MSFMGEQSIECTFTTLRAVSPQMRLDADALMGNLGVEQNCCGVVVTDNHLVYTVTAATKISTRQRLAPSWWWVDWCGLPPDATVDNVRDIFRFR</sequence>
<reference evidence="1 2" key="1">
    <citation type="submission" date="2015-07" db="EMBL/GenBank/DDBJ databases">
        <title>High-quality genome of monoxenous trypanosomatid Leptomonas pyrrhocoris.</title>
        <authorList>
            <person name="Flegontov P."/>
            <person name="Butenko A."/>
            <person name="Firsov S."/>
            <person name="Vlcek C."/>
            <person name="Logacheva M.D."/>
            <person name="Field M."/>
            <person name="Filatov D."/>
            <person name="Flegontova O."/>
            <person name="Gerasimov E."/>
            <person name="Jackson A.P."/>
            <person name="Kelly S."/>
            <person name="Opperdoes F."/>
            <person name="O'Reilly A."/>
            <person name="Votypka J."/>
            <person name="Yurchenko V."/>
            <person name="Lukes J."/>
        </authorList>
    </citation>
    <scope>NUCLEOTIDE SEQUENCE [LARGE SCALE GENOMIC DNA]</scope>
    <source>
        <strain evidence="1">H10</strain>
    </source>
</reference>
<evidence type="ECO:0000313" key="2">
    <source>
        <dbReference type="Proteomes" id="UP000037923"/>
    </source>
</evidence>
<dbReference type="AlphaFoldDB" id="A0A0M9FQJ2"/>
<dbReference type="EMBL" id="LGTL01000031">
    <property type="protein sequence ID" value="KPA74035.1"/>
    <property type="molecule type" value="Genomic_DNA"/>
</dbReference>
<accession>A0A0M9FQJ2</accession>
<dbReference type="GeneID" id="26909630"/>
<comment type="caution">
    <text evidence="1">The sequence shown here is derived from an EMBL/GenBank/DDBJ whole genome shotgun (WGS) entry which is preliminary data.</text>
</comment>
<dbReference type="Proteomes" id="UP000037923">
    <property type="component" value="Unassembled WGS sequence"/>
</dbReference>
<dbReference type="RefSeq" id="XP_015652474.1">
    <property type="nucleotide sequence ID" value="XM_015808761.1"/>
</dbReference>
<evidence type="ECO:0000313" key="1">
    <source>
        <dbReference type="EMBL" id="KPA74035.1"/>
    </source>
</evidence>
<organism evidence="1 2">
    <name type="scientific">Leptomonas pyrrhocoris</name>
    <name type="common">Firebug parasite</name>
    <dbReference type="NCBI Taxonomy" id="157538"/>
    <lineage>
        <taxon>Eukaryota</taxon>
        <taxon>Discoba</taxon>
        <taxon>Euglenozoa</taxon>
        <taxon>Kinetoplastea</taxon>
        <taxon>Metakinetoplastina</taxon>
        <taxon>Trypanosomatida</taxon>
        <taxon>Trypanosomatidae</taxon>
        <taxon>Leishmaniinae</taxon>
        <taxon>Leptomonas</taxon>
    </lineage>
</organism>
<keyword evidence="2" id="KW-1185">Reference proteome</keyword>